<evidence type="ECO:0000256" key="8">
    <source>
        <dbReference type="ARBA" id="ARBA00023098"/>
    </source>
</evidence>
<evidence type="ECO:0000256" key="1">
    <source>
        <dbReference type="ARBA" id="ARBA00004651"/>
    </source>
</evidence>
<accession>W4VMW0</accession>
<dbReference type="FunFam" id="3.30.870.10:FF:000014">
    <property type="entry name" value="Cardiolipin synthase"/>
    <property type="match status" value="1"/>
</dbReference>
<proteinExistence type="predicted"/>
<gene>
    <name evidence="15" type="ORF">JCM21714_3684</name>
</gene>
<feature type="domain" description="PLD phosphodiesterase" evidence="14">
    <location>
        <begin position="225"/>
        <end position="252"/>
    </location>
</feature>
<dbReference type="NCBIfam" id="TIGR04265">
    <property type="entry name" value="bac_cardiolipin"/>
    <property type="match status" value="1"/>
</dbReference>
<evidence type="ECO:0000256" key="9">
    <source>
        <dbReference type="ARBA" id="ARBA00023136"/>
    </source>
</evidence>
<dbReference type="GO" id="GO:0005886">
    <property type="term" value="C:plasma membrane"/>
    <property type="evidence" value="ECO:0007669"/>
    <property type="project" value="UniProtKB-SubCell"/>
</dbReference>
<keyword evidence="7 13" id="KW-1133">Transmembrane helix</keyword>
<protein>
    <recommendedName>
        <fullName evidence="12">Cardiolipin synthase</fullName>
        <ecNumber evidence="12">2.7.8.-</ecNumber>
    </recommendedName>
</protein>
<dbReference type="Proteomes" id="UP000019102">
    <property type="component" value="Unassembled WGS sequence"/>
</dbReference>
<keyword evidence="10" id="KW-0594">Phospholipid biosynthesis</keyword>
<evidence type="ECO:0000256" key="11">
    <source>
        <dbReference type="ARBA" id="ARBA00023264"/>
    </source>
</evidence>
<evidence type="ECO:0000256" key="10">
    <source>
        <dbReference type="ARBA" id="ARBA00023209"/>
    </source>
</evidence>
<dbReference type="EC" id="2.7.8.-" evidence="12"/>
<keyword evidence="3" id="KW-0444">Lipid biosynthesis</keyword>
<feature type="transmembrane region" description="Helical" evidence="13">
    <location>
        <begin position="39"/>
        <end position="62"/>
    </location>
</feature>
<reference evidence="15 16" key="1">
    <citation type="journal article" date="2014" name="Genome Announc.">
        <title>Draft Genome Sequence of the Boron-Tolerant and Moderately Halotolerant Bacterium Gracilibacillus boraciitolerans JCM 21714T.</title>
        <authorList>
            <person name="Ahmed I."/>
            <person name="Oshima K."/>
            <person name="Suda W."/>
            <person name="Kitamura K."/>
            <person name="Iida T."/>
            <person name="Ohmori Y."/>
            <person name="Fujiwara T."/>
            <person name="Hattori M."/>
            <person name="Ohkuma M."/>
        </authorList>
    </citation>
    <scope>NUCLEOTIDE SEQUENCE [LARGE SCALE GENOMIC DNA]</scope>
    <source>
        <strain evidence="15 16">JCM 21714</strain>
    </source>
</reference>
<dbReference type="PANTHER" id="PTHR21248">
    <property type="entry name" value="CARDIOLIPIN SYNTHASE"/>
    <property type="match status" value="1"/>
</dbReference>
<organism evidence="15 16">
    <name type="scientific">Gracilibacillus boraciitolerans JCM 21714</name>
    <dbReference type="NCBI Taxonomy" id="1298598"/>
    <lineage>
        <taxon>Bacteria</taxon>
        <taxon>Bacillati</taxon>
        <taxon>Bacillota</taxon>
        <taxon>Bacilli</taxon>
        <taxon>Bacillales</taxon>
        <taxon>Bacillaceae</taxon>
        <taxon>Gracilibacillus</taxon>
    </lineage>
</organism>
<dbReference type="STRING" id="1298598.JCM21714_3684"/>
<keyword evidence="8" id="KW-0443">Lipid metabolism</keyword>
<dbReference type="EMBL" id="BAVS01000026">
    <property type="protein sequence ID" value="GAE94522.1"/>
    <property type="molecule type" value="Genomic_DNA"/>
</dbReference>
<dbReference type="Pfam" id="PF13091">
    <property type="entry name" value="PLDc_2"/>
    <property type="match status" value="1"/>
</dbReference>
<keyword evidence="16" id="KW-1185">Reference proteome</keyword>
<evidence type="ECO:0000256" key="4">
    <source>
        <dbReference type="ARBA" id="ARBA00022679"/>
    </source>
</evidence>
<keyword evidence="4" id="KW-0808">Transferase</keyword>
<dbReference type="InterPro" id="IPR022924">
    <property type="entry name" value="Cardiolipin_synthase"/>
</dbReference>
<comment type="subcellular location">
    <subcellularLocation>
        <location evidence="1">Cell membrane</location>
        <topology evidence="1">Multi-pass membrane protein</topology>
    </subcellularLocation>
</comment>
<evidence type="ECO:0000256" key="13">
    <source>
        <dbReference type="SAM" id="Phobius"/>
    </source>
</evidence>
<keyword evidence="5 13" id="KW-0812">Transmembrane</keyword>
<keyword evidence="11" id="KW-1208">Phospholipid metabolism</keyword>
<name>W4VMW0_9BACI</name>
<feature type="transmembrane region" description="Helical" evidence="13">
    <location>
        <begin position="12"/>
        <end position="33"/>
    </location>
</feature>
<dbReference type="InterPro" id="IPR027379">
    <property type="entry name" value="CLS_N"/>
</dbReference>
<dbReference type="CDD" id="cd09110">
    <property type="entry name" value="PLDc_CLS_1"/>
    <property type="match status" value="1"/>
</dbReference>
<dbReference type="PANTHER" id="PTHR21248:SF22">
    <property type="entry name" value="PHOSPHOLIPASE D"/>
    <property type="match status" value="1"/>
</dbReference>
<dbReference type="InterPro" id="IPR025202">
    <property type="entry name" value="PLD-like_dom"/>
</dbReference>
<evidence type="ECO:0000256" key="6">
    <source>
        <dbReference type="ARBA" id="ARBA00022737"/>
    </source>
</evidence>
<evidence type="ECO:0000259" key="14">
    <source>
        <dbReference type="PROSITE" id="PS50035"/>
    </source>
</evidence>
<dbReference type="GO" id="GO:0032049">
    <property type="term" value="P:cardiolipin biosynthetic process"/>
    <property type="evidence" value="ECO:0007669"/>
    <property type="project" value="UniProtKB-UniRule"/>
</dbReference>
<evidence type="ECO:0000256" key="7">
    <source>
        <dbReference type="ARBA" id="ARBA00022989"/>
    </source>
</evidence>
<evidence type="ECO:0000256" key="3">
    <source>
        <dbReference type="ARBA" id="ARBA00022516"/>
    </source>
</evidence>
<evidence type="ECO:0000256" key="5">
    <source>
        <dbReference type="ARBA" id="ARBA00022692"/>
    </source>
</evidence>
<dbReference type="SMART" id="SM00155">
    <property type="entry name" value="PLDc"/>
    <property type="match status" value="1"/>
</dbReference>
<dbReference type="eggNOG" id="COG1502">
    <property type="taxonomic scope" value="Bacteria"/>
</dbReference>
<dbReference type="PROSITE" id="PS50035">
    <property type="entry name" value="PLD"/>
    <property type="match status" value="1"/>
</dbReference>
<dbReference type="SUPFAM" id="SSF56024">
    <property type="entry name" value="Phospholipase D/nuclease"/>
    <property type="match status" value="1"/>
</dbReference>
<dbReference type="GO" id="GO:0008808">
    <property type="term" value="F:cardiolipin synthase activity"/>
    <property type="evidence" value="ECO:0007669"/>
    <property type="project" value="UniProtKB-UniRule"/>
</dbReference>
<keyword evidence="2" id="KW-1003">Cell membrane</keyword>
<dbReference type="InterPro" id="IPR001736">
    <property type="entry name" value="PLipase_D/transphosphatidylase"/>
</dbReference>
<evidence type="ECO:0000313" key="15">
    <source>
        <dbReference type="EMBL" id="GAE94522.1"/>
    </source>
</evidence>
<dbReference type="Gene3D" id="3.30.870.10">
    <property type="entry name" value="Endonuclease Chain A"/>
    <property type="match status" value="1"/>
</dbReference>
<dbReference type="Pfam" id="PF13396">
    <property type="entry name" value="PLDc_N"/>
    <property type="match status" value="1"/>
</dbReference>
<evidence type="ECO:0000313" key="16">
    <source>
        <dbReference type="Proteomes" id="UP000019102"/>
    </source>
</evidence>
<comment type="caution">
    <text evidence="15">The sequence shown here is derived from an EMBL/GenBank/DDBJ whole genome shotgun (WGS) entry which is preliminary data.</text>
</comment>
<dbReference type="AlphaFoldDB" id="W4VMW0"/>
<evidence type="ECO:0000256" key="2">
    <source>
        <dbReference type="ARBA" id="ARBA00022475"/>
    </source>
</evidence>
<sequence length="354" mass="40805">MRGGGGVRVELTQFIISFVLIFNIILSLTIIFLERKNATATWAWIMVLTFIPIFGFILYLIFGRKLSNKAIFTWDTKSKLGVKTAVQHQLREIESGDFFLKDPGMSQYEDLFYLHLRNNDAIYSQDNSVNVFTDGNHKFNSLLEDIDQATDHIHLQYYIVKSDHLGNRLAEALIIKAKEGVEVRFLYDDLGSRTLSRKLIRKMRDAGADVEGFFPPLIPKVNFKINHRNHRKLVIIDGKIGYIGGFNIGGDEYLGMDKRFGYWRDTHLRIVGSAVKNLQTRFILDWNQASRHDIEYDERFYDSTSDGNTGMQIVSSGPDSDWEQIKHGYIKMIMSAKEYVYIQTPPISYLMKAC</sequence>
<keyword evidence="9 13" id="KW-0472">Membrane</keyword>
<keyword evidence="6" id="KW-0677">Repeat</keyword>
<evidence type="ECO:0000256" key="12">
    <source>
        <dbReference type="NCBIfam" id="TIGR04265"/>
    </source>
</evidence>